<dbReference type="PANTHER" id="PTHR46890">
    <property type="entry name" value="NON-LTR RETROLELEMENT REVERSE TRANSCRIPTASE-LIKE PROTEIN-RELATED"/>
    <property type="match status" value="1"/>
</dbReference>
<protein>
    <recommendedName>
        <fullName evidence="3">Reverse transcriptase</fullName>
    </recommendedName>
</protein>
<keyword evidence="1" id="KW-0812">Transmembrane</keyword>
<gene>
    <name evidence="2" type="ORF">Sangu_2747800</name>
</gene>
<organism evidence="2">
    <name type="scientific">Sesamum angustifolium</name>
    <dbReference type="NCBI Taxonomy" id="2727405"/>
    <lineage>
        <taxon>Eukaryota</taxon>
        <taxon>Viridiplantae</taxon>
        <taxon>Streptophyta</taxon>
        <taxon>Embryophyta</taxon>
        <taxon>Tracheophyta</taxon>
        <taxon>Spermatophyta</taxon>
        <taxon>Magnoliopsida</taxon>
        <taxon>eudicotyledons</taxon>
        <taxon>Gunneridae</taxon>
        <taxon>Pentapetalae</taxon>
        <taxon>asterids</taxon>
        <taxon>lamiids</taxon>
        <taxon>Lamiales</taxon>
        <taxon>Pedaliaceae</taxon>
        <taxon>Sesamum</taxon>
    </lineage>
</organism>
<evidence type="ECO:0000313" key="2">
    <source>
        <dbReference type="EMBL" id="KAL0286117.1"/>
    </source>
</evidence>
<dbReference type="EMBL" id="JACGWK010001554">
    <property type="protein sequence ID" value="KAL0286117.1"/>
    <property type="molecule type" value="Genomic_DNA"/>
</dbReference>
<feature type="transmembrane region" description="Helical" evidence="1">
    <location>
        <begin position="169"/>
        <end position="189"/>
    </location>
</feature>
<dbReference type="InterPro" id="IPR052343">
    <property type="entry name" value="Retrotransposon-Effector_Assoc"/>
</dbReference>
<name>A0AAW2IWL0_9LAMI</name>
<evidence type="ECO:0008006" key="3">
    <source>
        <dbReference type="Google" id="ProtNLM"/>
    </source>
</evidence>
<sequence>MENGGESACKVDVEYEWLPPKCNSCHTLGHTTSACDLQKPSKPAVSVYVQKPKRVPPTSVPIAARAPVIVDEPPTEPEIQPTTRVNKLHCLMHLTCYSPLMMMQLHFIALLETRVTVPNACRVQNAILPRWKWFVDYTSLGNRIWLAWDDDFLDITVMDMGVQFIHCRILFVAYMYTSGLLYLMVQMILGLGENCGRHSNIADSIGDVPWLVGGDFNAVRDLSEVCGTSGDIRNDGRSLWKRLDRMLANDKWMEWWPEVLYESLTPRTRITHHLSCAVTINALRAVDLRYLRPWARHIVTTEECDYLVRPVTKDEVKTVVFDIDEDRAPGPDGYSSGFFKAAWPVIGDELTAAVTDFFSTGQLLKQVNATLITLIPKVCAPSKVADFRPISCCNVIYKILTKILVLRFREYSQKSLAAHRMRARGLRQGDPMSSYLFVLVMEIFRRGLTLFASLSGLHTNPQKSHLILSKVAAGIRTSLLETLGFQEGRLPLSILGNGFLTTQGVIKEIVSRIRAFLWKGNSTSISKGCMENVCKPVEEGGQGIRDILAFNRALMSRHLWSVIRQEDSIWVDWIGHYRLRGLQYGQSTLNVVLGAGGRCLNCEIHYSLTSGSRWERANHSLFGMIHGIALDPLSSDSHVVLN</sequence>
<evidence type="ECO:0000256" key="1">
    <source>
        <dbReference type="SAM" id="Phobius"/>
    </source>
</evidence>
<dbReference type="AlphaFoldDB" id="A0AAW2IWL0"/>
<dbReference type="InterPro" id="IPR036691">
    <property type="entry name" value="Endo/exonu/phosph_ase_sf"/>
</dbReference>
<comment type="caution">
    <text evidence="2">The sequence shown here is derived from an EMBL/GenBank/DDBJ whole genome shotgun (WGS) entry which is preliminary data.</text>
</comment>
<proteinExistence type="predicted"/>
<accession>A0AAW2IWL0</accession>
<keyword evidence="1" id="KW-1133">Transmembrane helix</keyword>
<keyword evidence="1" id="KW-0472">Membrane</keyword>
<reference evidence="2" key="1">
    <citation type="submission" date="2020-06" db="EMBL/GenBank/DDBJ databases">
        <authorList>
            <person name="Li T."/>
            <person name="Hu X."/>
            <person name="Zhang T."/>
            <person name="Song X."/>
            <person name="Zhang H."/>
            <person name="Dai N."/>
            <person name="Sheng W."/>
            <person name="Hou X."/>
            <person name="Wei L."/>
        </authorList>
    </citation>
    <scope>NUCLEOTIDE SEQUENCE</scope>
    <source>
        <strain evidence="2">G01</strain>
        <tissue evidence="2">Leaf</tissue>
    </source>
</reference>
<dbReference type="SUPFAM" id="SSF56219">
    <property type="entry name" value="DNase I-like"/>
    <property type="match status" value="1"/>
</dbReference>
<reference evidence="2" key="2">
    <citation type="journal article" date="2024" name="Plant">
        <title>Genomic evolution and insights into agronomic trait innovations of Sesamum species.</title>
        <authorList>
            <person name="Miao H."/>
            <person name="Wang L."/>
            <person name="Qu L."/>
            <person name="Liu H."/>
            <person name="Sun Y."/>
            <person name="Le M."/>
            <person name="Wang Q."/>
            <person name="Wei S."/>
            <person name="Zheng Y."/>
            <person name="Lin W."/>
            <person name="Duan Y."/>
            <person name="Cao H."/>
            <person name="Xiong S."/>
            <person name="Wang X."/>
            <person name="Wei L."/>
            <person name="Li C."/>
            <person name="Ma Q."/>
            <person name="Ju M."/>
            <person name="Zhao R."/>
            <person name="Li G."/>
            <person name="Mu C."/>
            <person name="Tian Q."/>
            <person name="Mei H."/>
            <person name="Zhang T."/>
            <person name="Gao T."/>
            <person name="Zhang H."/>
        </authorList>
    </citation>
    <scope>NUCLEOTIDE SEQUENCE</scope>
    <source>
        <strain evidence="2">G01</strain>
    </source>
</reference>
<dbReference type="PANTHER" id="PTHR46890:SF48">
    <property type="entry name" value="RNA-DIRECTED DNA POLYMERASE"/>
    <property type="match status" value="1"/>
</dbReference>